<keyword evidence="8" id="KW-0175">Coiled coil</keyword>
<dbReference type="GO" id="GO:0005249">
    <property type="term" value="F:voltage-gated potassium channel activity"/>
    <property type="evidence" value="ECO:0007669"/>
    <property type="project" value="InterPro"/>
</dbReference>
<evidence type="ECO:0000259" key="10">
    <source>
        <dbReference type="Pfam" id="PF07885"/>
    </source>
</evidence>
<evidence type="ECO:0000256" key="2">
    <source>
        <dbReference type="ARBA" id="ARBA00022448"/>
    </source>
</evidence>
<dbReference type="PANTHER" id="PTHR11537:SF254">
    <property type="entry name" value="POTASSIUM VOLTAGE-GATED CHANNEL PROTEIN SHAB"/>
    <property type="match status" value="1"/>
</dbReference>
<organism evidence="11 12">
    <name type="scientific">Allocatelliglobosispora scoriae</name>
    <dbReference type="NCBI Taxonomy" id="643052"/>
    <lineage>
        <taxon>Bacteria</taxon>
        <taxon>Bacillati</taxon>
        <taxon>Actinomycetota</taxon>
        <taxon>Actinomycetes</taxon>
        <taxon>Micromonosporales</taxon>
        <taxon>Micromonosporaceae</taxon>
        <taxon>Allocatelliglobosispora</taxon>
    </lineage>
</organism>
<keyword evidence="6 9" id="KW-0472">Membrane</keyword>
<reference evidence="11 12" key="1">
    <citation type="submission" date="2020-08" db="EMBL/GenBank/DDBJ databases">
        <title>Sequencing the genomes of 1000 actinobacteria strains.</title>
        <authorList>
            <person name="Klenk H.-P."/>
        </authorList>
    </citation>
    <scope>NUCLEOTIDE SEQUENCE [LARGE SCALE GENOMIC DNA]</scope>
    <source>
        <strain evidence="11 12">DSM 45362</strain>
    </source>
</reference>
<keyword evidence="7 11" id="KW-0407">Ion channel</keyword>
<evidence type="ECO:0000256" key="8">
    <source>
        <dbReference type="SAM" id="Coils"/>
    </source>
</evidence>
<evidence type="ECO:0000256" key="7">
    <source>
        <dbReference type="ARBA" id="ARBA00023303"/>
    </source>
</evidence>
<dbReference type="InterPro" id="IPR013099">
    <property type="entry name" value="K_chnl_dom"/>
</dbReference>
<accession>A0A841BHV2</accession>
<comment type="subcellular location">
    <subcellularLocation>
        <location evidence="1">Membrane</location>
        <topology evidence="1">Multi-pass membrane protein</topology>
    </subcellularLocation>
</comment>
<dbReference type="Proteomes" id="UP000587527">
    <property type="component" value="Unassembled WGS sequence"/>
</dbReference>
<dbReference type="AlphaFoldDB" id="A0A841BHV2"/>
<proteinExistence type="predicted"/>
<evidence type="ECO:0000256" key="9">
    <source>
        <dbReference type="SAM" id="Phobius"/>
    </source>
</evidence>
<dbReference type="InterPro" id="IPR028325">
    <property type="entry name" value="VG_K_chnl"/>
</dbReference>
<evidence type="ECO:0000313" key="12">
    <source>
        <dbReference type="Proteomes" id="UP000587527"/>
    </source>
</evidence>
<evidence type="ECO:0000256" key="6">
    <source>
        <dbReference type="ARBA" id="ARBA00023136"/>
    </source>
</evidence>
<dbReference type="GO" id="GO:0008076">
    <property type="term" value="C:voltage-gated potassium channel complex"/>
    <property type="evidence" value="ECO:0007669"/>
    <property type="project" value="InterPro"/>
</dbReference>
<evidence type="ECO:0000313" key="11">
    <source>
        <dbReference type="EMBL" id="MBB5866756.1"/>
    </source>
</evidence>
<feature type="transmembrane region" description="Helical" evidence="9">
    <location>
        <begin position="179"/>
        <end position="203"/>
    </location>
</feature>
<feature type="transmembrane region" description="Helical" evidence="9">
    <location>
        <begin position="12"/>
        <end position="30"/>
    </location>
</feature>
<dbReference type="Pfam" id="PF07885">
    <property type="entry name" value="Ion_trans_2"/>
    <property type="match status" value="1"/>
</dbReference>
<keyword evidence="12" id="KW-1185">Reference proteome</keyword>
<dbReference type="Gene3D" id="1.20.5.110">
    <property type="match status" value="1"/>
</dbReference>
<comment type="caution">
    <text evidence="11">The sequence shown here is derived from an EMBL/GenBank/DDBJ whole genome shotgun (WGS) entry which is preliminary data.</text>
</comment>
<keyword evidence="4 9" id="KW-1133">Transmembrane helix</keyword>
<evidence type="ECO:0000256" key="5">
    <source>
        <dbReference type="ARBA" id="ARBA00023065"/>
    </source>
</evidence>
<feature type="transmembrane region" description="Helical" evidence="9">
    <location>
        <begin position="116"/>
        <end position="138"/>
    </location>
</feature>
<feature type="domain" description="Potassium channel" evidence="10">
    <location>
        <begin position="147"/>
        <end position="203"/>
    </location>
</feature>
<sequence length="246" mass="26730">MSTRSTSRYEQLTRIPLMILGLLFLVIYAWPILDPEISRTARSLCTVASGLIWAVFIADFLIRFALSDRRRLFLRHNWLDLVLVALPMLRPLRALRGVTGLRVVGRGSAPFARRRVVAATAVAVAAGGVVAGLAILDAERSSPAANIRSYGDALWWAISTITTVGYGDRYPTTVEGRLVAGALMIAGIALLGVLTASIASWFVERIREVDATEQQTQAALQALTDEVRELRSALQRSGGRGGDTRA</sequence>
<dbReference type="InterPro" id="IPR027359">
    <property type="entry name" value="Volt_channel_dom_sf"/>
</dbReference>
<dbReference type="GO" id="GO:0001508">
    <property type="term" value="P:action potential"/>
    <property type="evidence" value="ECO:0007669"/>
    <property type="project" value="TreeGrafter"/>
</dbReference>
<feature type="coiled-coil region" evidence="8">
    <location>
        <begin position="206"/>
        <end position="233"/>
    </location>
</feature>
<dbReference type="EMBL" id="JACHMN010000001">
    <property type="protein sequence ID" value="MBB5866756.1"/>
    <property type="molecule type" value="Genomic_DNA"/>
</dbReference>
<dbReference type="Gene3D" id="1.10.287.70">
    <property type="match status" value="1"/>
</dbReference>
<dbReference type="RefSeq" id="WP_184830790.1">
    <property type="nucleotide sequence ID" value="NZ_JACHMN010000001.1"/>
</dbReference>
<keyword evidence="5" id="KW-0406">Ion transport</keyword>
<evidence type="ECO:0000256" key="3">
    <source>
        <dbReference type="ARBA" id="ARBA00022692"/>
    </source>
</evidence>
<keyword evidence="2" id="KW-0813">Transport</keyword>
<evidence type="ECO:0000256" key="4">
    <source>
        <dbReference type="ARBA" id="ARBA00022989"/>
    </source>
</evidence>
<name>A0A841BHV2_9ACTN</name>
<dbReference type="SUPFAM" id="SSF81324">
    <property type="entry name" value="Voltage-gated potassium channels"/>
    <property type="match status" value="1"/>
</dbReference>
<evidence type="ECO:0000256" key="1">
    <source>
        <dbReference type="ARBA" id="ARBA00004141"/>
    </source>
</evidence>
<keyword evidence="3 9" id="KW-0812">Transmembrane</keyword>
<dbReference type="Gene3D" id="1.20.120.350">
    <property type="entry name" value="Voltage-gated potassium channels. Chain C"/>
    <property type="match status" value="1"/>
</dbReference>
<dbReference type="PANTHER" id="PTHR11537">
    <property type="entry name" value="VOLTAGE-GATED POTASSIUM CHANNEL"/>
    <property type="match status" value="1"/>
</dbReference>
<protein>
    <submittedName>
        <fullName evidence="11">Voltage-gated potassium channel</fullName>
    </submittedName>
</protein>
<feature type="transmembrane region" description="Helical" evidence="9">
    <location>
        <begin position="50"/>
        <end position="66"/>
    </location>
</feature>
<gene>
    <name evidence="11" type="ORF">F4553_000135</name>
</gene>